<dbReference type="InterPro" id="IPR016040">
    <property type="entry name" value="NAD(P)-bd_dom"/>
</dbReference>
<dbReference type="Gene3D" id="3.40.50.720">
    <property type="entry name" value="NAD(P)-binding Rossmann-like Domain"/>
    <property type="match status" value="1"/>
</dbReference>
<organism evidence="2 3">
    <name type="scientific">Aquincola tertiaricarbonis</name>
    <dbReference type="NCBI Taxonomy" id="391953"/>
    <lineage>
        <taxon>Bacteria</taxon>
        <taxon>Pseudomonadati</taxon>
        <taxon>Pseudomonadota</taxon>
        <taxon>Betaproteobacteria</taxon>
        <taxon>Burkholderiales</taxon>
        <taxon>Sphaerotilaceae</taxon>
        <taxon>Aquincola</taxon>
    </lineage>
</organism>
<name>A0ABY4S2R4_AQUTE</name>
<dbReference type="Pfam" id="PF13460">
    <property type="entry name" value="NAD_binding_10"/>
    <property type="match status" value="1"/>
</dbReference>
<keyword evidence="3" id="KW-1185">Reference proteome</keyword>
<proteinExistence type="predicted"/>
<dbReference type="PANTHER" id="PTHR14097">
    <property type="entry name" value="OXIDOREDUCTASE HTATIP2"/>
    <property type="match status" value="1"/>
</dbReference>
<gene>
    <name evidence="2" type="ORF">MW290_11225</name>
</gene>
<dbReference type="RefSeq" id="WP_250194743.1">
    <property type="nucleotide sequence ID" value="NZ_CP097635.1"/>
</dbReference>
<reference evidence="2" key="1">
    <citation type="submission" date="2022-05" db="EMBL/GenBank/DDBJ databases">
        <title>An RpoN-dependent PEP-CTERM gene is involved in floc formation of an Aquincola tertiaricarbonis strain.</title>
        <authorList>
            <person name="Qiu D."/>
            <person name="Xia M."/>
        </authorList>
    </citation>
    <scope>NUCLEOTIDE SEQUENCE</scope>
    <source>
        <strain evidence="2">RN12</strain>
    </source>
</reference>
<protein>
    <submittedName>
        <fullName evidence="2">NAD(P)H-binding protein</fullName>
    </submittedName>
</protein>
<evidence type="ECO:0000259" key="1">
    <source>
        <dbReference type="Pfam" id="PF13460"/>
    </source>
</evidence>
<dbReference type="EMBL" id="CP097635">
    <property type="protein sequence ID" value="URI06480.1"/>
    <property type="molecule type" value="Genomic_DNA"/>
</dbReference>
<dbReference type="Proteomes" id="UP001056201">
    <property type="component" value="Chromosome 1"/>
</dbReference>
<sequence>MNSAARQPRLAQRLLLVGATGLVGRHVLQRALADPRVASIVAPTRRPLPAHAKLWAPAVDYERLDEDAAWWRADAVICTLGTTLRTAGSKAAFRRVDHDHPLAVARRAHAHGTPTYVLNSAIGADAASRFFYNRVKGELEEALQQVGFASLTLVRPGLIGGQRDEFRLGERLAASVLRAVGPMLPRRWRLNPAEHIAQALLEAALAARPGVSVIGAERMA</sequence>
<dbReference type="PANTHER" id="PTHR14097:SF7">
    <property type="entry name" value="OXIDOREDUCTASE HTATIP2"/>
    <property type="match status" value="1"/>
</dbReference>
<feature type="domain" description="NAD(P)-binding" evidence="1">
    <location>
        <begin position="18"/>
        <end position="145"/>
    </location>
</feature>
<dbReference type="SUPFAM" id="SSF51735">
    <property type="entry name" value="NAD(P)-binding Rossmann-fold domains"/>
    <property type="match status" value="1"/>
</dbReference>
<evidence type="ECO:0000313" key="3">
    <source>
        <dbReference type="Proteomes" id="UP001056201"/>
    </source>
</evidence>
<accession>A0ABY4S2R4</accession>
<evidence type="ECO:0000313" key="2">
    <source>
        <dbReference type="EMBL" id="URI06480.1"/>
    </source>
</evidence>
<dbReference type="InterPro" id="IPR036291">
    <property type="entry name" value="NAD(P)-bd_dom_sf"/>
</dbReference>